<evidence type="ECO:0000313" key="3">
    <source>
        <dbReference type="Proteomes" id="UP000886523"/>
    </source>
</evidence>
<comment type="caution">
    <text evidence="2">The sequence shown here is derived from an EMBL/GenBank/DDBJ whole genome shotgun (WGS) entry which is preliminary data.</text>
</comment>
<proteinExistence type="predicted"/>
<gene>
    <name evidence="2" type="ORF">BS47DRAFT_1490388</name>
</gene>
<keyword evidence="3" id="KW-1185">Reference proteome</keyword>
<reference evidence="2" key="1">
    <citation type="journal article" date="2020" name="Nat. Commun.">
        <title>Large-scale genome sequencing of mycorrhizal fungi provides insights into the early evolution of symbiotic traits.</title>
        <authorList>
            <person name="Miyauchi S."/>
            <person name="Kiss E."/>
            <person name="Kuo A."/>
            <person name="Drula E."/>
            <person name="Kohler A."/>
            <person name="Sanchez-Garcia M."/>
            <person name="Morin E."/>
            <person name="Andreopoulos B."/>
            <person name="Barry K.W."/>
            <person name="Bonito G."/>
            <person name="Buee M."/>
            <person name="Carver A."/>
            <person name="Chen C."/>
            <person name="Cichocki N."/>
            <person name="Clum A."/>
            <person name="Culley D."/>
            <person name="Crous P.W."/>
            <person name="Fauchery L."/>
            <person name="Girlanda M."/>
            <person name="Hayes R.D."/>
            <person name="Keri Z."/>
            <person name="LaButti K."/>
            <person name="Lipzen A."/>
            <person name="Lombard V."/>
            <person name="Magnuson J."/>
            <person name="Maillard F."/>
            <person name="Murat C."/>
            <person name="Nolan M."/>
            <person name="Ohm R.A."/>
            <person name="Pangilinan J."/>
            <person name="Pereira M.F."/>
            <person name="Perotto S."/>
            <person name="Peter M."/>
            <person name="Pfister S."/>
            <person name="Riley R."/>
            <person name="Sitrit Y."/>
            <person name="Stielow J.B."/>
            <person name="Szollosi G."/>
            <person name="Zifcakova L."/>
            <person name="Stursova M."/>
            <person name="Spatafora J.W."/>
            <person name="Tedersoo L."/>
            <person name="Vaario L.M."/>
            <person name="Yamada A."/>
            <person name="Yan M."/>
            <person name="Wang P."/>
            <person name="Xu J."/>
            <person name="Bruns T."/>
            <person name="Baldrian P."/>
            <person name="Vilgalys R."/>
            <person name="Dunand C."/>
            <person name="Henrissat B."/>
            <person name="Grigoriev I.V."/>
            <person name="Hibbett D."/>
            <person name="Nagy L.G."/>
            <person name="Martin F.M."/>
        </authorList>
    </citation>
    <scope>NUCLEOTIDE SEQUENCE</scope>
    <source>
        <strain evidence="2">UP504</strain>
    </source>
</reference>
<dbReference type="AlphaFoldDB" id="A0A9P6AEX5"/>
<name>A0A9P6AEX5_9AGAM</name>
<feature type="region of interest" description="Disordered" evidence="1">
    <location>
        <begin position="46"/>
        <end position="186"/>
    </location>
</feature>
<evidence type="ECO:0000313" key="2">
    <source>
        <dbReference type="EMBL" id="KAF9503656.1"/>
    </source>
</evidence>
<sequence>MADKPGVCTSKCQQKPTEKAMASVVTTTVSVESKSLTKSRLASHHLSILETNPLPSHATPTSPLLTSLSMPNKNTKPSLAVPSATIRMNEDEDGGDSEEGDDEEGGGDSDDEDGGGSPDSVPLRMILPSISSPQRPQKSKPGYSSADTHSLDDAPPQTKRNRINSCSLDSDESPVPDISAQSPQFGTLSPLKSAAARDNSTPYPSSYSLTLSNEDSEEMILSIPDTLGSNTLGLSGGLRRNWLPLSRASIHDVEGLPSSANSKKCGPVLNTTTHVVNVAPTMMTVIAQWLRDQFLEDLGVLADKSQYPRLKLLKAAELRLVNHAEVDKEKGQCEKNAFNGWSWSYMKEAPNPPQGKQGNYMKEVVTPAWYAFKTKHETIGDLDEQLCRLRAKMVMVEIDDLKRALEGAGLSHLMDAEQDGMVAQAKTLTMAGAHTIILMVSGRAHDDKSVAQNGIFYGSDAARWFWTSINNPLGNIIWQFYIFVNSDAIRLQQVELNPEVAQASKWHAKLADISKAKAASGKHLRALFILEEWFPWQSLPNLLYGHQLEIINWGVMPGFANLHRNASNSVISWHLLCSKFHKAPSNIVIGVHRWSTGDAKMSLEAQAAVAIMTDCNGGILMRVSSSQRYLEDAKDMQDPAVAVARRGKCPIPGKPEGRGKKHGRAARAATTTIPAHSAVSVDSPVITDDTEPNATAASNVNVPESLLTTGGIEASPAPVELPLVTHTDAPALSHMSIPLDINGNISAPQDLPSIPCYC</sequence>
<protein>
    <submittedName>
        <fullName evidence="2">Uncharacterized protein</fullName>
    </submittedName>
</protein>
<evidence type="ECO:0000256" key="1">
    <source>
        <dbReference type="SAM" id="MobiDB-lite"/>
    </source>
</evidence>
<feature type="compositionally biased region" description="Acidic residues" evidence="1">
    <location>
        <begin position="90"/>
        <end position="114"/>
    </location>
</feature>
<dbReference type="Proteomes" id="UP000886523">
    <property type="component" value="Unassembled WGS sequence"/>
</dbReference>
<dbReference type="EMBL" id="MU129318">
    <property type="protein sequence ID" value="KAF9503656.1"/>
    <property type="molecule type" value="Genomic_DNA"/>
</dbReference>
<feature type="compositionally biased region" description="Polar residues" evidence="1">
    <location>
        <begin position="49"/>
        <end position="77"/>
    </location>
</feature>
<accession>A0A9P6AEX5</accession>
<organism evidence="2 3">
    <name type="scientific">Hydnum rufescens UP504</name>
    <dbReference type="NCBI Taxonomy" id="1448309"/>
    <lineage>
        <taxon>Eukaryota</taxon>
        <taxon>Fungi</taxon>
        <taxon>Dikarya</taxon>
        <taxon>Basidiomycota</taxon>
        <taxon>Agaricomycotina</taxon>
        <taxon>Agaricomycetes</taxon>
        <taxon>Cantharellales</taxon>
        <taxon>Hydnaceae</taxon>
        <taxon>Hydnum</taxon>
    </lineage>
</organism>